<dbReference type="PRINTS" id="PR00404">
    <property type="entry name" value="MADSDOMAIN"/>
</dbReference>
<gene>
    <name evidence="8" type="ORF">Nepgr_003198</name>
</gene>
<evidence type="ECO:0000256" key="4">
    <source>
        <dbReference type="ARBA" id="ARBA00023163"/>
    </source>
</evidence>
<evidence type="ECO:0000256" key="3">
    <source>
        <dbReference type="ARBA" id="ARBA00023125"/>
    </source>
</evidence>
<organism evidence="8 9">
    <name type="scientific">Nepenthes gracilis</name>
    <name type="common">Slender pitcher plant</name>
    <dbReference type="NCBI Taxonomy" id="150966"/>
    <lineage>
        <taxon>Eukaryota</taxon>
        <taxon>Viridiplantae</taxon>
        <taxon>Streptophyta</taxon>
        <taxon>Embryophyta</taxon>
        <taxon>Tracheophyta</taxon>
        <taxon>Spermatophyta</taxon>
        <taxon>Magnoliopsida</taxon>
        <taxon>eudicotyledons</taxon>
        <taxon>Gunneridae</taxon>
        <taxon>Pentapetalae</taxon>
        <taxon>Caryophyllales</taxon>
        <taxon>Nepenthaceae</taxon>
        <taxon>Nepenthes</taxon>
    </lineage>
</organism>
<evidence type="ECO:0000313" key="9">
    <source>
        <dbReference type="Proteomes" id="UP001279734"/>
    </source>
</evidence>
<feature type="coiled-coil region" evidence="6">
    <location>
        <begin position="77"/>
        <end position="134"/>
    </location>
</feature>
<evidence type="ECO:0000256" key="6">
    <source>
        <dbReference type="SAM" id="Coils"/>
    </source>
</evidence>
<dbReference type="Gene3D" id="3.40.1810.10">
    <property type="entry name" value="Transcription factor, MADS-box"/>
    <property type="match status" value="1"/>
</dbReference>
<keyword evidence="6" id="KW-0175">Coiled coil</keyword>
<dbReference type="GO" id="GO:0080092">
    <property type="term" value="P:regulation of pollen tube growth"/>
    <property type="evidence" value="ECO:0007669"/>
    <property type="project" value="UniProtKB-ARBA"/>
</dbReference>
<dbReference type="PANTHER" id="PTHR48019">
    <property type="entry name" value="SERUM RESPONSE FACTOR HOMOLOG"/>
    <property type="match status" value="1"/>
</dbReference>
<dbReference type="AlphaFoldDB" id="A0AAD3RZ14"/>
<dbReference type="SMART" id="SM00432">
    <property type="entry name" value="MADS"/>
    <property type="match status" value="1"/>
</dbReference>
<comment type="caution">
    <text evidence="8">The sequence shown here is derived from an EMBL/GenBank/DDBJ whole genome shotgun (WGS) entry which is preliminary data.</text>
</comment>
<reference evidence="8" key="1">
    <citation type="submission" date="2023-05" db="EMBL/GenBank/DDBJ databases">
        <title>Nepenthes gracilis genome sequencing.</title>
        <authorList>
            <person name="Fukushima K."/>
        </authorList>
    </citation>
    <scope>NUCLEOTIDE SEQUENCE</scope>
    <source>
        <strain evidence="8">SING2019-196</strain>
    </source>
</reference>
<dbReference type="InterPro" id="IPR002100">
    <property type="entry name" value="TF_MADSbox"/>
</dbReference>
<dbReference type="Pfam" id="PF00319">
    <property type="entry name" value="SRF-TF"/>
    <property type="match status" value="1"/>
</dbReference>
<keyword evidence="2" id="KW-0805">Transcription regulation</keyword>
<dbReference type="FunFam" id="3.40.1810.10:FF:000010">
    <property type="entry name" value="Agamous-like MADS-box protein AGL30"/>
    <property type="match status" value="1"/>
</dbReference>
<keyword evidence="5" id="KW-0539">Nucleus</keyword>
<keyword evidence="4" id="KW-0804">Transcription</keyword>
<dbReference type="GO" id="GO:0010152">
    <property type="term" value="P:pollen maturation"/>
    <property type="evidence" value="ECO:0007669"/>
    <property type="project" value="UniProtKB-ARBA"/>
</dbReference>
<dbReference type="Proteomes" id="UP001279734">
    <property type="component" value="Unassembled WGS sequence"/>
</dbReference>
<dbReference type="EMBL" id="BSYO01000002">
    <property type="protein sequence ID" value="GMH01359.1"/>
    <property type="molecule type" value="Genomic_DNA"/>
</dbReference>
<dbReference type="GO" id="GO:0003677">
    <property type="term" value="F:DNA binding"/>
    <property type="evidence" value="ECO:0007669"/>
    <property type="project" value="UniProtKB-KW"/>
</dbReference>
<protein>
    <recommendedName>
        <fullName evidence="7">MADS-box domain-containing protein</fullName>
    </recommendedName>
</protein>
<dbReference type="SUPFAM" id="SSF55455">
    <property type="entry name" value="SRF-like"/>
    <property type="match status" value="1"/>
</dbReference>
<dbReference type="InterPro" id="IPR036879">
    <property type="entry name" value="TF_MADSbox_sf"/>
</dbReference>
<evidence type="ECO:0000256" key="1">
    <source>
        <dbReference type="ARBA" id="ARBA00004123"/>
    </source>
</evidence>
<sequence>MGRVKLNIKRLEKSSSRQITYSKRRNGMLKKARELAVLCDIDLILLMFSPAGKPTLCLGDRSNLEQIIVKFAQLPAHERAKRKLEVLEALKKTFKKLEHEVKIEDFFGTSSQTVEELSDQVRLLQTQLAEVYKRLSYWNNPEKIDSVEHLSQMEDSVRDSLSRIHLYKESIEKHQMMSLECGSQLQNRMHLPFATRSTQDTQSLSRLLNNETEVILPDETSFLQQRDWMCNTDFPLPGYCGFYGTGKEIEMDAAGQVANTRQDCNSLNELAAASGLGLQIGEQYPYFPYGSPNWPDMKEVFPETELNFQVPPMDYLVSSNFELPRSWNDNWNQVWLPASGPCTVPTFSENSYPQAQVSVCLIDEIAFCFLLSHSTYCEMK</sequence>
<proteinExistence type="predicted"/>
<dbReference type="InterPro" id="IPR050142">
    <property type="entry name" value="MADS-box/MEF2_TF"/>
</dbReference>
<name>A0AAD3RZ14_NEPGR</name>
<accession>A0AAD3RZ14</accession>
<keyword evidence="9" id="KW-1185">Reference proteome</keyword>
<dbReference type="GO" id="GO:0005634">
    <property type="term" value="C:nucleus"/>
    <property type="evidence" value="ECO:0007669"/>
    <property type="project" value="UniProtKB-SubCell"/>
</dbReference>
<evidence type="ECO:0000313" key="8">
    <source>
        <dbReference type="EMBL" id="GMH01359.1"/>
    </source>
</evidence>
<dbReference type="GO" id="GO:0046983">
    <property type="term" value="F:protein dimerization activity"/>
    <property type="evidence" value="ECO:0007669"/>
    <property type="project" value="InterPro"/>
</dbReference>
<keyword evidence="3" id="KW-0238">DNA-binding</keyword>
<dbReference type="PROSITE" id="PS50066">
    <property type="entry name" value="MADS_BOX_2"/>
    <property type="match status" value="1"/>
</dbReference>
<evidence type="ECO:0000256" key="2">
    <source>
        <dbReference type="ARBA" id="ARBA00023015"/>
    </source>
</evidence>
<evidence type="ECO:0000259" key="7">
    <source>
        <dbReference type="PROSITE" id="PS50066"/>
    </source>
</evidence>
<evidence type="ECO:0000256" key="5">
    <source>
        <dbReference type="ARBA" id="ARBA00023242"/>
    </source>
</evidence>
<feature type="domain" description="MADS-box" evidence="7">
    <location>
        <begin position="1"/>
        <end position="53"/>
    </location>
</feature>
<comment type="subcellular location">
    <subcellularLocation>
        <location evidence="1">Nucleus</location>
    </subcellularLocation>
</comment>